<evidence type="ECO:0000313" key="13">
    <source>
        <dbReference type="EMBL" id="ADN77532.1"/>
    </source>
</evidence>
<dbReference type="Gene3D" id="2.40.160.10">
    <property type="entry name" value="Porin"/>
    <property type="match status" value="1"/>
</dbReference>
<dbReference type="GO" id="GO:0015288">
    <property type="term" value="F:porin activity"/>
    <property type="evidence" value="ECO:0007669"/>
    <property type="project" value="UniProtKB-KW"/>
</dbReference>
<evidence type="ECO:0000256" key="1">
    <source>
        <dbReference type="ARBA" id="ARBA00004571"/>
    </source>
</evidence>
<name>E1SLI1_FERBD</name>
<keyword evidence="3" id="KW-0813">Transport</keyword>
<dbReference type="eggNOG" id="COG3203">
    <property type="taxonomic scope" value="Bacteria"/>
</dbReference>
<dbReference type="GO" id="GO:0006811">
    <property type="term" value="P:monoatomic ion transport"/>
    <property type="evidence" value="ECO:0007669"/>
    <property type="project" value="UniProtKB-KW"/>
</dbReference>
<reference evidence="13 14" key="1">
    <citation type="journal article" date="2010" name="Stand. Genomic Sci.">
        <title>Complete genome sequence of Ferrimonas balearica type strain (PAT).</title>
        <authorList>
            <person name="Nolan M."/>
            <person name="Sikorski J."/>
            <person name="Davenport K."/>
            <person name="Lucas S."/>
            <person name="Glavina Del Rio T."/>
            <person name="Tice H."/>
            <person name="Cheng J."/>
            <person name="Goodwin L."/>
            <person name="Pitluck S."/>
            <person name="Liolios K."/>
            <person name="Ivanova N."/>
            <person name="Mavromatis K."/>
            <person name="Ovchinnikova G."/>
            <person name="Pati A."/>
            <person name="Chen A."/>
            <person name="Palaniappan K."/>
            <person name="Land M."/>
            <person name="Hauser L."/>
            <person name="Chang Y."/>
            <person name="Jeffries C."/>
            <person name="Tapia R."/>
            <person name="Brettin T."/>
            <person name="Detter J."/>
            <person name="Han C."/>
            <person name="Yasawong M."/>
            <person name="Rohde M."/>
            <person name="Tindall B."/>
            <person name="Goker M."/>
            <person name="Woyke T."/>
            <person name="Bristow J."/>
            <person name="Eisen J."/>
            <person name="Markowitz V."/>
            <person name="Hugenholtz P."/>
            <person name="Kyrpides N."/>
            <person name="Klenk H."/>
            <person name="Lapidus A."/>
        </authorList>
    </citation>
    <scope>NUCLEOTIDE SEQUENCE [LARGE SCALE GENOMIC DNA]</scope>
    <source>
        <strain evidence="14">DSM 9799 / CCM 4581 / KCTC 23876 / PAT</strain>
    </source>
</reference>
<keyword evidence="4" id="KW-1134">Transmembrane beta strand</keyword>
<evidence type="ECO:0000256" key="8">
    <source>
        <dbReference type="ARBA" id="ARBA00023114"/>
    </source>
</evidence>
<organism evidence="13 14">
    <name type="scientific">Ferrimonas balearica (strain DSM 9799 / CCM 4581 / KCTC 23876 / PAT)</name>
    <dbReference type="NCBI Taxonomy" id="550540"/>
    <lineage>
        <taxon>Bacteria</taxon>
        <taxon>Pseudomonadati</taxon>
        <taxon>Pseudomonadota</taxon>
        <taxon>Gammaproteobacteria</taxon>
        <taxon>Alteromonadales</taxon>
        <taxon>Ferrimonadaceae</taxon>
        <taxon>Ferrimonas</taxon>
    </lineage>
</organism>
<dbReference type="GeneID" id="67183549"/>
<dbReference type="GO" id="GO:0009279">
    <property type="term" value="C:cell outer membrane"/>
    <property type="evidence" value="ECO:0007669"/>
    <property type="project" value="UniProtKB-SubCell"/>
</dbReference>
<dbReference type="Pfam" id="PF13609">
    <property type="entry name" value="Porin_4"/>
    <property type="match status" value="1"/>
</dbReference>
<gene>
    <name evidence="13" type="ordered locus">Fbal_3333</name>
</gene>
<dbReference type="CDD" id="cd00342">
    <property type="entry name" value="gram_neg_porins"/>
    <property type="match status" value="1"/>
</dbReference>
<dbReference type="InterPro" id="IPR033900">
    <property type="entry name" value="Gram_neg_porin_domain"/>
</dbReference>
<evidence type="ECO:0000259" key="12">
    <source>
        <dbReference type="Pfam" id="PF13609"/>
    </source>
</evidence>
<dbReference type="GO" id="GO:0046930">
    <property type="term" value="C:pore complex"/>
    <property type="evidence" value="ECO:0007669"/>
    <property type="project" value="UniProtKB-KW"/>
</dbReference>
<keyword evidence="9" id="KW-0472">Membrane</keyword>
<keyword evidence="14" id="KW-1185">Reference proteome</keyword>
<evidence type="ECO:0000313" key="14">
    <source>
        <dbReference type="Proteomes" id="UP000006683"/>
    </source>
</evidence>
<dbReference type="InterPro" id="IPR023614">
    <property type="entry name" value="Porin_dom_sf"/>
</dbReference>
<dbReference type="KEGG" id="fbl:Fbal_3333"/>
<dbReference type="STRING" id="550540.Fbal_3333"/>
<evidence type="ECO:0000256" key="10">
    <source>
        <dbReference type="ARBA" id="ARBA00023237"/>
    </source>
</evidence>
<feature type="signal peptide" evidence="11">
    <location>
        <begin position="1"/>
        <end position="23"/>
    </location>
</feature>
<keyword evidence="5" id="KW-0812">Transmembrane</keyword>
<feature type="chain" id="PRO_5003151181" evidence="11">
    <location>
        <begin position="24"/>
        <end position="339"/>
    </location>
</feature>
<dbReference type="Proteomes" id="UP000006683">
    <property type="component" value="Chromosome"/>
</dbReference>
<dbReference type="OrthoDB" id="6251156at2"/>
<comment type="subcellular location">
    <subcellularLocation>
        <location evidence="1">Cell outer membrane</location>
        <topology evidence="1">Multi-pass membrane protein</topology>
    </subcellularLocation>
</comment>
<sequence>MKQRLLSVAVASLLAGFSTQALADGPTFYGDLNVSITDSDTGILVQGTGNKSGTVLENNSSNIGIKGTHDINTNLYVVYKAEVGVNGGDQSNGKEPFSSRNTYVGLGGNFGEVVFGRNDTAFKASEAGVDAFGNLNADIFAILPGQDRVGDSITYTLPKLGLFTGKATYLLEDDFYAEGADVDGNNFAVMGGFGDKGLKKAPYYIGFGYVDGISDLTSYRITGQLKLADLQLGLIYQDSELTSNSDVDGTGYIVSAKYPLGNFMLKGQFGYDDGGMGSFAKGLDTDGTVKEVTNYTLGLDYTLTKSAYVYGHVAYYDAAIDNAEDIDDTLVTVGMRYRF</sequence>
<keyword evidence="6 11" id="KW-0732">Signal</keyword>
<dbReference type="HOGENOM" id="CLU_038238_3_0_6"/>
<evidence type="ECO:0000256" key="3">
    <source>
        <dbReference type="ARBA" id="ARBA00022448"/>
    </source>
</evidence>
<dbReference type="RefSeq" id="WP_013346838.1">
    <property type="nucleotide sequence ID" value="NC_014541.1"/>
</dbReference>
<evidence type="ECO:0000256" key="6">
    <source>
        <dbReference type="ARBA" id="ARBA00022729"/>
    </source>
</evidence>
<dbReference type="PANTHER" id="PTHR34501:SF9">
    <property type="entry name" value="MAJOR OUTER MEMBRANE PROTEIN P.IA"/>
    <property type="match status" value="1"/>
</dbReference>
<evidence type="ECO:0000256" key="5">
    <source>
        <dbReference type="ARBA" id="ARBA00022692"/>
    </source>
</evidence>
<proteinExistence type="predicted"/>
<keyword evidence="10" id="KW-0998">Cell outer membrane</keyword>
<dbReference type="AlphaFoldDB" id="E1SLI1"/>
<dbReference type="EMBL" id="CP002209">
    <property type="protein sequence ID" value="ADN77532.1"/>
    <property type="molecule type" value="Genomic_DNA"/>
</dbReference>
<feature type="domain" description="Porin" evidence="12">
    <location>
        <begin position="12"/>
        <end position="317"/>
    </location>
</feature>
<comment type="subunit">
    <text evidence="2">Homotrimer.</text>
</comment>
<dbReference type="PANTHER" id="PTHR34501">
    <property type="entry name" value="PROTEIN YDDL-RELATED"/>
    <property type="match status" value="1"/>
</dbReference>
<evidence type="ECO:0000256" key="7">
    <source>
        <dbReference type="ARBA" id="ARBA00023065"/>
    </source>
</evidence>
<keyword evidence="7" id="KW-0406">Ion transport</keyword>
<keyword evidence="8" id="KW-0626">Porin</keyword>
<evidence type="ECO:0000256" key="11">
    <source>
        <dbReference type="SAM" id="SignalP"/>
    </source>
</evidence>
<evidence type="ECO:0000256" key="2">
    <source>
        <dbReference type="ARBA" id="ARBA00011233"/>
    </source>
</evidence>
<protein>
    <submittedName>
        <fullName evidence="13">Porin Gram-negative type</fullName>
    </submittedName>
</protein>
<dbReference type="InterPro" id="IPR050298">
    <property type="entry name" value="Gram-neg_bact_OMP"/>
</dbReference>
<evidence type="ECO:0000256" key="4">
    <source>
        <dbReference type="ARBA" id="ARBA00022452"/>
    </source>
</evidence>
<accession>E1SLI1</accession>
<dbReference type="SUPFAM" id="SSF56935">
    <property type="entry name" value="Porins"/>
    <property type="match status" value="1"/>
</dbReference>
<evidence type="ECO:0000256" key="9">
    <source>
        <dbReference type="ARBA" id="ARBA00023136"/>
    </source>
</evidence>